<protein>
    <submittedName>
        <fullName evidence="2">Uncharacterized protein</fullName>
    </submittedName>
</protein>
<name>A0A858RPF4_9BACT</name>
<dbReference type="AlphaFoldDB" id="A0A858RPF4"/>
<sequence length="131" mass="14429">MGPRPAGWSGGDLAKGGSKKASIWLSPDSHRFVQQMKIKCESGDSAASYIAMTRKNHVIDSVKTYRVNDAQVVDIRCRPLPGVSDLAKHSRAVHFMGDSAVDSFLFTGTTKSEMNSPEFRQFYRNLGVGDY</sequence>
<gene>
    <name evidence="2" type="ORF">HHL09_22840</name>
</gene>
<dbReference type="EMBL" id="CP051774">
    <property type="protein sequence ID" value="QJE98501.1"/>
    <property type="molecule type" value="Genomic_DNA"/>
</dbReference>
<reference evidence="2 3" key="1">
    <citation type="submission" date="2020-04" db="EMBL/GenBank/DDBJ databases">
        <title>Luteolibacter sp. G-1-1-1 isolated from soil.</title>
        <authorList>
            <person name="Dahal R.H."/>
        </authorList>
    </citation>
    <scope>NUCLEOTIDE SEQUENCE [LARGE SCALE GENOMIC DNA]</scope>
    <source>
        <strain evidence="2 3">G-1-1-1</strain>
    </source>
</reference>
<evidence type="ECO:0000313" key="2">
    <source>
        <dbReference type="EMBL" id="QJE98501.1"/>
    </source>
</evidence>
<organism evidence="2 3">
    <name type="scientific">Luteolibacter luteus</name>
    <dbReference type="NCBI Taxonomy" id="2728835"/>
    <lineage>
        <taxon>Bacteria</taxon>
        <taxon>Pseudomonadati</taxon>
        <taxon>Verrucomicrobiota</taxon>
        <taxon>Verrucomicrobiia</taxon>
        <taxon>Verrucomicrobiales</taxon>
        <taxon>Verrucomicrobiaceae</taxon>
        <taxon>Luteolibacter</taxon>
    </lineage>
</organism>
<dbReference type="Proteomes" id="UP000501812">
    <property type="component" value="Chromosome"/>
</dbReference>
<proteinExistence type="predicted"/>
<dbReference type="KEGG" id="luo:HHL09_22840"/>
<accession>A0A858RPF4</accession>
<evidence type="ECO:0000313" key="3">
    <source>
        <dbReference type="Proteomes" id="UP000501812"/>
    </source>
</evidence>
<evidence type="ECO:0000256" key="1">
    <source>
        <dbReference type="SAM" id="MobiDB-lite"/>
    </source>
</evidence>
<keyword evidence="3" id="KW-1185">Reference proteome</keyword>
<dbReference type="RefSeq" id="WP_169456988.1">
    <property type="nucleotide sequence ID" value="NZ_CP051774.1"/>
</dbReference>
<feature type="region of interest" description="Disordered" evidence="1">
    <location>
        <begin position="1"/>
        <end position="20"/>
    </location>
</feature>